<comment type="caution">
    <text evidence="2">The sequence shown here is derived from an EMBL/GenBank/DDBJ whole genome shotgun (WGS) entry which is preliminary data.</text>
</comment>
<dbReference type="SUPFAM" id="SSF55729">
    <property type="entry name" value="Acyl-CoA N-acyltransferases (Nat)"/>
    <property type="match status" value="1"/>
</dbReference>
<organism evidence="2 3">
    <name type="scientific">Virgisporangium aurantiacum</name>
    <dbReference type="NCBI Taxonomy" id="175570"/>
    <lineage>
        <taxon>Bacteria</taxon>
        <taxon>Bacillati</taxon>
        <taxon>Actinomycetota</taxon>
        <taxon>Actinomycetes</taxon>
        <taxon>Micromonosporales</taxon>
        <taxon>Micromonosporaceae</taxon>
        <taxon>Virgisporangium</taxon>
    </lineage>
</organism>
<dbReference type="AlphaFoldDB" id="A0A8J3Z4H4"/>
<dbReference type="Pfam" id="PF13508">
    <property type="entry name" value="Acetyltransf_7"/>
    <property type="match status" value="1"/>
</dbReference>
<evidence type="ECO:0000313" key="2">
    <source>
        <dbReference type="EMBL" id="GIJ55101.1"/>
    </source>
</evidence>
<dbReference type="GO" id="GO:0016747">
    <property type="term" value="F:acyltransferase activity, transferring groups other than amino-acyl groups"/>
    <property type="evidence" value="ECO:0007669"/>
    <property type="project" value="InterPro"/>
</dbReference>
<gene>
    <name evidence="2" type="ORF">Vau01_026170</name>
</gene>
<name>A0A8J3Z4H4_9ACTN</name>
<dbReference type="PROSITE" id="PS51186">
    <property type="entry name" value="GNAT"/>
    <property type="match status" value="1"/>
</dbReference>
<dbReference type="InterPro" id="IPR000182">
    <property type="entry name" value="GNAT_dom"/>
</dbReference>
<feature type="domain" description="N-acetyltransferase" evidence="1">
    <location>
        <begin position="103"/>
        <end position="234"/>
    </location>
</feature>
<sequence length="234" mass="24787">MMNPGTYVTNAVAMWAGLAPASEQAPTHLRADLPTATRIILTEPGAIAVVGELAASVPAGTRVTVEDSWGAEALPLNGFDVLRMPLMVRRPGPVEVVGRPGVRVVRVGDADELAAAERVMVDGFPLRSFQPLTRGAALPPRLLDTPGWDVWLGYRNGQPAAAGYTFDDGDAVGVYWLSTQAEHRSAGLGRAVLATALATGPDRPWTLVATDAGRPLYESLGFETVSGAVWYTRN</sequence>
<proteinExistence type="predicted"/>
<evidence type="ECO:0000313" key="3">
    <source>
        <dbReference type="Proteomes" id="UP000612585"/>
    </source>
</evidence>
<dbReference type="InterPro" id="IPR016181">
    <property type="entry name" value="Acyl_CoA_acyltransferase"/>
</dbReference>
<protein>
    <recommendedName>
        <fullName evidence="1">N-acetyltransferase domain-containing protein</fullName>
    </recommendedName>
</protein>
<accession>A0A8J3Z4H4</accession>
<keyword evidence="3" id="KW-1185">Reference proteome</keyword>
<dbReference type="Gene3D" id="3.40.630.30">
    <property type="match status" value="1"/>
</dbReference>
<reference evidence="2" key="1">
    <citation type="submission" date="2021-01" db="EMBL/GenBank/DDBJ databases">
        <title>Whole genome shotgun sequence of Virgisporangium aurantiacum NBRC 16421.</title>
        <authorList>
            <person name="Komaki H."/>
            <person name="Tamura T."/>
        </authorList>
    </citation>
    <scope>NUCLEOTIDE SEQUENCE</scope>
    <source>
        <strain evidence="2">NBRC 16421</strain>
    </source>
</reference>
<dbReference type="EMBL" id="BOPG01000013">
    <property type="protein sequence ID" value="GIJ55101.1"/>
    <property type="molecule type" value="Genomic_DNA"/>
</dbReference>
<evidence type="ECO:0000259" key="1">
    <source>
        <dbReference type="PROSITE" id="PS51186"/>
    </source>
</evidence>
<dbReference type="Proteomes" id="UP000612585">
    <property type="component" value="Unassembled WGS sequence"/>
</dbReference>